<accession>A0ABD2BZE3</accession>
<evidence type="ECO:0000256" key="1">
    <source>
        <dbReference type="SAM" id="MobiDB-lite"/>
    </source>
</evidence>
<dbReference type="InterPro" id="IPR043472">
    <property type="entry name" value="Macro_dom-like"/>
</dbReference>
<feature type="compositionally biased region" description="Polar residues" evidence="1">
    <location>
        <begin position="73"/>
        <end position="91"/>
    </location>
</feature>
<comment type="caution">
    <text evidence="2">The sequence shown here is derived from an EMBL/GenBank/DDBJ whole genome shotgun (WGS) entry which is preliminary data.</text>
</comment>
<reference evidence="2 3" key="1">
    <citation type="journal article" date="2024" name="Ann. Entomol. Soc. Am.">
        <title>Genomic analyses of the southern and eastern yellowjacket wasps (Hymenoptera: Vespidae) reveal evolutionary signatures of social life.</title>
        <authorList>
            <person name="Catto M.A."/>
            <person name="Caine P.B."/>
            <person name="Orr S.E."/>
            <person name="Hunt B.G."/>
            <person name="Goodisman M.A.D."/>
        </authorList>
    </citation>
    <scope>NUCLEOTIDE SEQUENCE [LARGE SCALE GENOMIC DNA]</scope>
    <source>
        <strain evidence="2">233</strain>
        <tissue evidence="2">Head and thorax</tissue>
    </source>
</reference>
<name>A0ABD2BZE3_VESSQ</name>
<organism evidence="2 3">
    <name type="scientific">Vespula squamosa</name>
    <name type="common">Southern yellow jacket</name>
    <name type="synonym">Wasp</name>
    <dbReference type="NCBI Taxonomy" id="30214"/>
    <lineage>
        <taxon>Eukaryota</taxon>
        <taxon>Metazoa</taxon>
        <taxon>Ecdysozoa</taxon>
        <taxon>Arthropoda</taxon>
        <taxon>Hexapoda</taxon>
        <taxon>Insecta</taxon>
        <taxon>Pterygota</taxon>
        <taxon>Neoptera</taxon>
        <taxon>Endopterygota</taxon>
        <taxon>Hymenoptera</taxon>
        <taxon>Apocrita</taxon>
        <taxon>Aculeata</taxon>
        <taxon>Vespoidea</taxon>
        <taxon>Vespidae</taxon>
        <taxon>Vespinae</taxon>
        <taxon>Vespula</taxon>
    </lineage>
</organism>
<dbReference type="Proteomes" id="UP001607302">
    <property type="component" value="Unassembled WGS sequence"/>
</dbReference>
<keyword evidence="3" id="KW-1185">Reference proteome</keyword>
<dbReference type="Gene3D" id="3.40.220.10">
    <property type="entry name" value="Leucine Aminopeptidase, subunit E, domain 1"/>
    <property type="match status" value="1"/>
</dbReference>
<evidence type="ECO:0000313" key="2">
    <source>
        <dbReference type="EMBL" id="KAL2737598.1"/>
    </source>
</evidence>
<evidence type="ECO:0000313" key="3">
    <source>
        <dbReference type="Proteomes" id="UP001607302"/>
    </source>
</evidence>
<feature type="region of interest" description="Disordered" evidence="1">
    <location>
        <begin position="68"/>
        <end position="96"/>
    </location>
</feature>
<dbReference type="EMBL" id="JAUDFV010000027">
    <property type="protein sequence ID" value="KAL2737598.1"/>
    <property type="molecule type" value="Genomic_DNA"/>
</dbReference>
<dbReference type="AlphaFoldDB" id="A0ABD2BZE3"/>
<gene>
    <name evidence="2" type="ORF">V1478_001684</name>
</gene>
<proteinExistence type="predicted"/>
<sequence length="384" mass="43401">MLRRNATNLNENNKCDALAIKERSRRDYPPPPRLSVPPHRSYSPRKECRYCKNIGHTIEECRKKMWQDKKSGNVKTSPEQDATSEMSQRQHTGPEPNILKIEKFDDYLLYNEPNKIKLSGITSKTIMTYGSCTLDIYGHPVETCDVLKVNILNNEVKTGYIPALNLGDGIYAGEAIVTHSNGQTNIKVFDTNEELVKIKIPTVLLEEFEDITHSWSTHDNLLPIYVHLEDNNKDLETINAPELLPLGRGNIATKSTPDHHSFISKTKRGLDCNKVTLPTPLLSSWKQIVSLNPFRLADNGKLPAISEATLGRVKVTKKNERYYIALPVKERWSVSTQLEILDEALHSLLDAALELQLETIAISRGPVGDVPWANVKSKLLKQKY</sequence>
<protein>
    <submittedName>
        <fullName evidence="2">Uncharacterized protein</fullName>
    </submittedName>
</protein>
<feature type="region of interest" description="Disordered" evidence="1">
    <location>
        <begin position="21"/>
        <end position="41"/>
    </location>
</feature>